<evidence type="ECO:0000313" key="4">
    <source>
        <dbReference type="EMBL" id="KAG8382201.1"/>
    </source>
</evidence>
<dbReference type="AlphaFoldDB" id="A0AAV6XNS3"/>
<dbReference type="Pfam" id="PF03732">
    <property type="entry name" value="Retrotrans_gag"/>
    <property type="match status" value="1"/>
</dbReference>
<proteinExistence type="predicted"/>
<evidence type="ECO:0000256" key="2">
    <source>
        <dbReference type="SAM" id="MobiDB-lite"/>
    </source>
</evidence>
<dbReference type="Gene3D" id="2.40.70.10">
    <property type="entry name" value="Acid Proteases"/>
    <property type="match status" value="1"/>
</dbReference>
<keyword evidence="5" id="KW-1185">Reference proteome</keyword>
<evidence type="ECO:0000256" key="1">
    <source>
        <dbReference type="SAM" id="Coils"/>
    </source>
</evidence>
<feature type="region of interest" description="Disordered" evidence="2">
    <location>
        <begin position="138"/>
        <end position="199"/>
    </location>
</feature>
<dbReference type="SUPFAM" id="SSF50630">
    <property type="entry name" value="Acid proteases"/>
    <property type="match status" value="1"/>
</dbReference>
<dbReference type="EMBL" id="WHWC01000005">
    <property type="protein sequence ID" value="KAG8382201.1"/>
    <property type="molecule type" value="Genomic_DNA"/>
</dbReference>
<feature type="domain" description="Retrotransposon gag" evidence="3">
    <location>
        <begin position="86"/>
        <end position="137"/>
    </location>
</feature>
<accession>A0AAV6XNS3</accession>
<dbReference type="Proteomes" id="UP000826271">
    <property type="component" value="Unassembled WGS sequence"/>
</dbReference>
<evidence type="ECO:0000313" key="5">
    <source>
        <dbReference type="Proteomes" id="UP000826271"/>
    </source>
</evidence>
<feature type="compositionally biased region" description="Polar residues" evidence="2">
    <location>
        <begin position="149"/>
        <end position="162"/>
    </location>
</feature>
<comment type="caution">
    <text evidence="4">The sequence shown here is derived from an EMBL/GenBank/DDBJ whole genome shotgun (WGS) entry which is preliminary data.</text>
</comment>
<feature type="compositionally biased region" description="Acidic residues" evidence="2">
    <location>
        <begin position="183"/>
        <end position="194"/>
    </location>
</feature>
<dbReference type="InterPro" id="IPR005162">
    <property type="entry name" value="Retrotrans_gag_dom"/>
</dbReference>
<feature type="coiled-coil region" evidence="1">
    <location>
        <begin position="17"/>
        <end position="44"/>
    </location>
</feature>
<evidence type="ECO:0000259" key="3">
    <source>
        <dbReference type="Pfam" id="PF03732"/>
    </source>
</evidence>
<dbReference type="CDD" id="cd00303">
    <property type="entry name" value="retropepsin_like"/>
    <property type="match status" value="1"/>
</dbReference>
<sequence>MVDARSSDLRRDVDILSEQLKMSVERTEKSIEDLRNMVATLAAVVNANQQTGPDPAHSGEARRESHIDIKYQLNALLWSSLNFKLPNWDEYIRALHERFGAFVYEDPMVELVNLKQTGTIQEYLDKFDELMNYVDLSEPYTPPSPTTGPLPNYHSTSKSPSTLPEPLPHPLLLPGEEGAKEDEPGEQEVEEEGKEDTTVTSHVSMHALIGVHDFSTMRVTGNVKGKFVHLLIDIGNTHNFLDFNTAKRLGCRLETTTPFPVAVADGNKIYSSHLCKGFTRKMQGVEFTTKMLILPLGGCDAILGIQWLITLGDISCNFHQLKMKFHFKGSKVLSMSNSCDRLIHDDGKKAMKAWKKYVNDASAAAAFRKNLKRRRPIPQRGQIKMRIAAKAFQSLVSIISTSSAQYSGTPRKKSGQ</sequence>
<gene>
    <name evidence="4" type="ORF">BUALT_Bualt05G0052100</name>
</gene>
<protein>
    <recommendedName>
        <fullName evidence="3">Retrotransposon gag domain-containing protein</fullName>
    </recommendedName>
</protein>
<name>A0AAV6XNS3_9LAMI</name>
<dbReference type="Pfam" id="PF08284">
    <property type="entry name" value="RVP_2"/>
    <property type="match status" value="1"/>
</dbReference>
<dbReference type="InterPro" id="IPR021109">
    <property type="entry name" value="Peptidase_aspartic_dom_sf"/>
</dbReference>
<reference evidence="4" key="1">
    <citation type="submission" date="2019-10" db="EMBL/GenBank/DDBJ databases">
        <authorList>
            <person name="Zhang R."/>
            <person name="Pan Y."/>
            <person name="Wang J."/>
            <person name="Ma R."/>
            <person name="Yu S."/>
        </authorList>
    </citation>
    <scope>NUCLEOTIDE SEQUENCE</scope>
    <source>
        <strain evidence="4">LA-IB0</strain>
        <tissue evidence="4">Leaf</tissue>
    </source>
</reference>
<keyword evidence="1" id="KW-0175">Coiled coil</keyword>
<organism evidence="4 5">
    <name type="scientific">Buddleja alternifolia</name>
    <dbReference type="NCBI Taxonomy" id="168488"/>
    <lineage>
        <taxon>Eukaryota</taxon>
        <taxon>Viridiplantae</taxon>
        <taxon>Streptophyta</taxon>
        <taxon>Embryophyta</taxon>
        <taxon>Tracheophyta</taxon>
        <taxon>Spermatophyta</taxon>
        <taxon>Magnoliopsida</taxon>
        <taxon>eudicotyledons</taxon>
        <taxon>Gunneridae</taxon>
        <taxon>Pentapetalae</taxon>
        <taxon>asterids</taxon>
        <taxon>lamiids</taxon>
        <taxon>Lamiales</taxon>
        <taxon>Scrophulariaceae</taxon>
        <taxon>Buddlejeae</taxon>
        <taxon>Buddleja</taxon>
    </lineage>
</organism>